<evidence type="ECO:0000313" key="3">
    <source>
        <dbReference type="Proteomes" id="UP000182344"/>
    </source>
</evidence>
<sequence>MNFTKFQHLFLLLGITLSSTLLFWSAFYFNLPGKIGMGDVSMKTVWANYDGPNYLAISKCGYRPDCLRQNFALPMPLEYYPAHFPGFPFLINLFSNFFAGPQAMILVTLLSSLFLTTISYYFFNLFFSPQSSFILALLSIFYPARLFILRQIGSPEPLFLASILASIYFFKNKKYFISAIFVAITQSLKSPGLILFFAFGLHWLITFIKTKQLNFAKYSWYFLAPLSVLVIFYLYYLQTGDFWTYFHSGDNIHLSFIPYSVFVSHNIWVDTIWLEDVIYIFGLALVSIFVLYHRFKSSIIFLFPLLFTIATIFVGHRDISRYIAPVYPFIILSLGKYLTQKRTIFVFVLLIPAVILYSLNFITGNSAPIANWAPYL</sequence>
<name>A0A1J5HNG9_9BACT</name>
<comment type="caution">
    <text evidence="2">The sequence shown here is derived from an EMBL/GenBank/DDBJ whole genome shotgun (WGS) entry which is preliminary data.</text>
</comment>
<feature type="transmembrane region" description="Helical" evidence="1">
    <location>
        <begin position="272"/>
        <end position="292"/>
    </location>
</feature>
<dbReference type="AlphaFoldDB" id="A0A1J5HNG9"/>
<gene>
    <name evidence="2" type="ORF">AUK05_03185</name>
</gene>
<feature type="transmembrane region" description="Helical" evidence="1">
    <location>
        <begin position="105"/>
        <end position="123"/>
    </location>
</feature>
<feature type="transmembrane region" description="Helical" evidence="1">
    <location>
        <begin position="322"/>
        <end position="339"/>
    </location>
</feature>
<reference evidence="2 3" key="1">
    <citation type="journal article" date="2016" name="Environ. Microbiol.">
        <title>Genomic resolution of a cold subsurface aquifer community provides metabolic insights for novel microbes adapted to high CO concentrations.</title>
        <authorList>
            <person name="Probst A.J."/>
            <person name="Castelle C.J."/>
            <person name="Singh A."/>
            <person name="Brown C.T."/>
            <person name="Anantharaman K."/>
            <person name="Sharon I."/>
            <person name="Hug L.A."/>
            <person name="Burstein D."/>
            <person name="Emerson J.B."/>
            <person name="Thomas B.C."/>
            <person name="Banfield J.F."/>
        </authorList>
    </citation>
    <scope>NUCLEOTIDE SEQUENCE [LARGE SCALE GENOMIC DNA]</scope>
    <source>
        <strain evidence="2">CG2_30_35_20</strain>
    </source>
</reference>
<feature type="transmembrane region" description="Helical" evidence="1">
    <location>
        <begin position="9"/>
        <end position="29"/>
    </location>
</feature>
<keyword evidence="1" id="KW-1133">Transmembrane helix</keyword>
<accession>A0A1J5HNG9</accession>
<evidence type="ECO:0000313" key="2">
    <source>
        <dbReference type="EMBL" id="OIP86649.1"/>
    </source>
</evidence>
<proteinExistence type="predicted"/>
<dbReference type="STRING" id="1805376.AUK05_03185"/>
<keyword evidence="1" id="KW-0812">Transmembrane</keyword>
<evidence type="ECO:0008006" key="4">
    <source>
        <dbReference type="Google" id="ProtNLM"/>
    </source>
</evidence>
<protein>
    <recommendedName>
        <fullName evidence="4">Glycosyltransferase RgtA/B/C/D-like domain-containing protein</fullName>
    </recommendedName>
</protein>
<dbReference type="EMBL" id="MNZO01000046">
    <property type="protein sequence ID" value="OIP86649.1"/>
    <property type="molecule type" value="Genomic_DNA"/>
</dbReference>
<feature type="transmembrane region" description="Helical" evidence="1">
    <location>
        <begin position="299"/>
        <end position="316"/>
    </location>
</feature>
<evidence type="ECO:0000256" key="1">
    <source>
        <dbReference type="SAM" id="Phobius"/>
    </source>
</evidence>
<feature type="transmembrane region" description="Helical" evidence="1">
    <location>
        <begin position="344"/>
        <end position="362"/>
    </location>
</feature>
<dbReference type="Proteomes" id="UP000182344">
    <property type="component" value="Unassembled WGS sequence"/>
</dbReference>
<organism evidence="2 3">
    <name type="scientific">Candidatus Shapirobacteria bacterium CG2_30_35_20</name>
    <dbReference type="NCBI Taxonomy" id="1805376"/>
    <lineage>
        <taxon>Bacteria</taxon>
        <taxon>Candidatus Shapironibacteriota</taxon>
    </lineage>
</organism>
<keyword evidence="1" id="KW-0472">Membrane</keyword>
<feature type="transmembrane region" description="Helical" evidence="1">
    <location>
        <begin position="190"/>
        <end position="208"/>
    </location>
</feature>
<feature type="transmembrane region" description="Helical" evidence="1">
    <location>
        <begin position="220"/>
        <end position="237"/>
    </location>
</feature>